<feature type="region of interest" description="Disordered" evidence="1">
    <location>
        <begin position="141"/>
        <end position="160"/>
    </location>
</feature>
<organism evidence="2 3">
    <name type="scientific">Lichenicoccus roseus</name>
    <dbReference type="NCBI Taxonomy" id="2683649"/>
    <lineage>
        <taxon>Bacteria</taxon>
        <taxon>Pseudomonadati</taxon>
        <taxon>Pseudomonadota</taxon>
        <taxon>Alphaproteobacteria</taxon>
        <taxon>Acetobacterales</taxon>
        <taxon>Acetobacteraceae</taxon>
        <taxon>Lichenicoccus</taxon>
    </lineage>
</organism>
<dbReference type="RefSeq" id="WP_138324984.1">
    <property type="nucleotide sequence ID" value="NZ_VCDI01000002.1"/>
</dbReference>
<sequence length="173" mass="18366">MPGSHGRVHAGRSESSARVLLAGRFAQPGCLVRSFIEALIGDEHDVLPEPAALRPADRGRLPTNAADLVVVDLSGTVSAVLELIAHLRLAVDNPGVPLLGVMPDDIDPRHELYLAAVVDETVAHEHMAERLPCLVRSARQDPVGDASGGSGEPGRETSAWSWADACRCPPTRH</sequence>
<name>A0A5R9J5K9_9PROT</name>
<protein>
    <submittedName>
        <fullName evidence="2">Uncharacterized protein</fullName>
    </submittedName>
</protein>
<evidence type="ECO:0000313" key="3">
    <source>
        <dbReference type="Proteomes" id="UP000305654"/>
    </source>
</evidence>
<dbReference type="EMBL" id="VCDI01000002">
    <property type="protein sequence ID" value="TLU72910.1"/>
    <property type="molecule type" value="Genomic_DNA"/>
</dbReference>
<comment type="caution">
    <text evidence="2">The sequence shown here is derived from an EMBL/GenBank/DDBJ whole genome shotgun (WGS) entry which is preliminary data.</text>
</comment>
<gene>
    <name evidence="2" type="ORF">FE263_05470</name>
</gene>
<dbReference type="Proteomes" id="UP000305654">
    <property type="component" value="Unassembled WGS sequence"/>
</dbReference>
<keyword evidence="3" id="KW-1185">Reference proteome</keyword>
<evidence type="ECO:0000256" key="1">
    <source>
        <dbReference type="SAM" id="MobiDB-lite"/>
    </source>
</evidence>
<dbReference type="AlphaFoldDB" id="A0A5R9J5K9"/>
<reference evidence="2 3" key="1">
    <citation type="submission" date="2019-05" db="EMBL/GenBank/DDBJ databases">
        <authorList>
            <person name="Pankratov T."/>
            <person name="Grouzdev D."/>
        </authorList>
    </citation>
    <scope>NUCLEOTIDE SEQUENCE [LARGE SCALE GENOMIC DNA]</scope>
    <source>
        <strain evidence="2 3">KEBCLARHB70R</strain>
    </source>
</reference>
<proteinExistence type="predicted"/>
<evidence type="ECO:0000313" key="2">
    <source>
        <dbReference type="EMBL" id="TLU72910.1"/>
    </source>
</evidence>
<accession>A0A5R9J5K9</accession>